<name>A0ABW3EM14_9ACTN</name>
<comment type="caution">
    <text evidence="2">The sequence shown here is derived from an EMBL/GenBank/DDBJ whole genome shotgun (WGS) entry which is preliminary data.</text>
</comment>
<evidence type="ECO:0008006" key="4">
    <source>
        <dbReference type="Google" id="ProtNLM"/>
    </source>
</evidence>
<evidence type="ECO:0000313" key="2">
    <source>
        <dbReference type="EMBL" id="MFD0901399.1"/>
    </source>
</evidence>
<gene>
    <name evidence="2" type="ORF">ACFQ11_13445</name>
</gene>
<accession>A0ABW3EM14</accession>
<feature type="region of interest" description="Disordered" evidence="1">
    <location>
        <begin position="237"/>
        <end position="284"/>
    </location>
</feature>
<proteinExistence type="predicted"/>
<dbReference type="Proteomes" id="UP001596972">
    <property type="component" value="Unassembled WGS sequence"/>
</dbReference>
<sequence>MTAIYTDGKCMAGRDDLLKARVCELLESWQPWQRRLWDLGTVLALREAVEAADWVSRQVLSPAATAWYARESLLPRLGTDAAVRDGQVRRQLNEVCKRPLKTGTRGQRALRLLADLVEEGYLQRWHEVVVSGRAYNVERAARSIASHMLDQGFHQDHLRRVIKSRLAHDADVRDLVELLIELQARGKRAYTGFVVLEGKVPSPEVALGSTRWLDQETVGRLLAEHFSDYPALRVTGQRRIPVPGRGPGSPYGRGGDDGDLRQTAQPGPLSQGTPDARCPSEALR</sequence>
<dbReference type="RefSeq" id="WP_378298618.1">
    <property type="nucleotide sequence ID" value="NZ_JBHTJA010000020.1"/>
</dbReference>
<reference evidence="3" key="1">
    <citation type="journal article" date="2019" name="Int. J. Syst. Evol. Microbiol.">
        <title>The Global Catalogue of Microorganisms (GCM) 10K type strain sequencing project: providing services to taxonomists for standard genome sequencing and annotation.</title>
        <authorList>
            <consortium name="The Broad Institute Genomics Platform"/>
            <consortium name="The Broad Institute Genome Sequencing Center for Infectious Disease"/>
            <person name="Wu L."/>
            <person name="Ma J."/>
        </authorList>
    </citation>
    <scope>NUCLEOTIDE SEQUENCE [LARGE SCALE GENOMIC DNA]</scope>
    <source>
        <strain evidence="3">JCM 31202</strain>
    </source>
</reference>
<evidence type="ECO:0000313" key="3">
    <source>
        <dbReference type="Proteomes" id="UP001596972"/>
    </source>
</evidence>
<keyword evidence="3" id="KW-1185">Reference proteome</keyword>
<feature type="compositionally biased region" description="Polar residues" evidence="1">
    <location>
        <begin position="262"/>
        <end position="273"/>
    </location>
</feature>
<evidence type="ECO:0000256" key="1">
    <source>
        <dbReference type="SAM" id="MobiDB-lite"/>
    </source>
</evidence>
<dbReference type="EMBL" id="JBHTJA010000020">
    <property type="protein sequence ID" value="MFD0901399.1"/>
    <property type="molecule type" value="Genomic_DNA"/>
</dbReference>
<organism evidence="2 3">
    <name type="scientific">Actinomadura sediminis</name>
    <dbReference type="NCBI Taxonomy" id="1038904"/>
    <lineage>
        <taxon>Bacteria</taxon>
        <taxon>Bacillati</taxon>
        <taxon>Actinomycetota</taxon>
        <taxon>Actinomycetes</taxon>
        <taxon>Streptosporangiales</taxon>
        <taxon>Thermomonosporaceae</taxon>
        <taxon>Actinomadura</taxon>
    </lineage>
</organism>
<protein>
    <recommendedName>
        <fullName evidence="4">DUF222 domain-containing protein</fullName>
    </recommendedName>
</protein>